<feature type="domain" description="Nudix hydrolase" evidence="4">
    <location>
        <begin position="4"/>
        <end position="129"/>
    </location>
</feature>
<evidence type="ECO:0000259" key="4">
    <source>
        <dbReference type="PROSITE" id="PS51462"/>
    </source>
</evidence>
<dbReference type="CDD" id="cd02883">
    <property type="entry name" value="NUDIX_Hydrolase"/>
    <property type="match status" value="1"/>
</dbReference>
<dbReference type="InterPro" id="IPR020476">
    <property type="entry name" value="Nudix_hydrolase"/>
</dbReference>
<evidence type="ECO:0000256" key="3">
    <source>
        <dbReference type="RuleBase" id="RU003476"/>
    </source>
</evidence>
<dbReference type="Gene3D" id="3.90.79.10">
    <property type="entry name" value="Nucleoside Triphosphate Pyrophosphohydrolase"/>
    <property type="match status" value="1"/>
</dbReference>
<dbReference type="PROSITE" id="PS00893">
    <property type="entry name" value="NUDIX_BOX"/>
    <property type="match status" value="1"/>
</dbReference>
<reference evidence="5" key="1">
    <citation type="submission" date="2022-08" db="EMBL/GenBank/DDBJ databases">
        <title>Alicyclobacillus fastidiosus DSM 17978, complete genome.</title>
        <authorList>
            <person name="Wang Q."/>
            <person name="Cai R."/>
            <person name="Wang Z."/>
        </authorList>
    </citation>
    <scope>NUCLEOTIDE SEQUENCE</scope>
    <source>
        <strain evidence="5">DSM 17978</strain>
    </source>
</reference>
<evidence type="ECO:0000256" key="1">
    <source>
        <dbReference type="ARBA" id="ARBA00001946"/>
    </source>
</evidence>
<gene>
    <name evidence="5" type="ORF">NZD89_16600</name>
</gene>
<dbReference type="PANTHER" id="PTHR43046:SF2">
    <property type="entry name" value="8-OXO-DGTP DIPHOSPHATASE-RELATED"/>
    <property type="match status" value="1"/>
</dbReference>
<dbReference type="Proteomes" id="UP001164761">
    <property type="component" value="Chromosome"/>
</dbReference>
<dbReference type="InterPro" id="IPR015797">
    <property type="entry name" value="NUDIX_hydrolase-like_dom_sf"/>
</dbReference>
<dbReference type="PROSITE" id="PS51462">
    <property type="entry name" value="NUDIX"/>
    <property type="match status" value="1"/>
</dbReference>
<dbReference type="GO" id="GO:0016787">
    <property type="term" value="F:hydrolase activity"/>
    <property type="evidence" value="ECO:0007669"/>
    <property type="project" value="UniProtKB-KW"/>
</dbReference>
<accession>A0ABY6ZP73</accession>
<dbReference type="InterPro" id="IPR020084">
    <property type="entry name" value="NUDIX_hydrolase_CS"/>
</dbReference>
<dbReference type="SUPFAM" id="SSF55811">
    <property type="entry name" value="Nudix"/>
    <property type="match status" value="1"/>
</dbReference>
<dbReference type="RefSeq" id="WP_268008514.1">
    <property type="nucleotide sequence ID" value="NZ_BSUT01000001.1"/>
</dbReference>
<evidence type="ECO:0000256" key="2">
    <source>
        <dbReference type="ARBA" id="ARBA00022801"/>
    </source>
</evidence>
<sequence length="151" mass="17137">MVPKHIIAVSALVLDSKGDALLVKTHSRSDTWELPGGQVEEGEPMDEAVRREVLEETGIKIKPTRITGIYYNVSMTILSVVFLGEYLSGTIVPQPEEIQQAKFLRLTEQNIGEYIVRPHMRSRALDALKNKNSVAYETWKVRPYELISRLE</sequence>
<evidence type="ECO:0000313" key="6">
    <source>
        <dbReference type="Proteomes" id="UP001164761"/>
    </source>
</evidence>
<name>A0ABY6ZP73_9BACL</name>
<comment type="cofactor">
    <cofactor evidence="1">
        <name>Mg(2+)</name>
        <dbReference type="ChEBI" id="CHEBI:18420"/>
    </cofactor>
</comment>
<organism evidence="5 6">
    <name type="scientific">Alicyclobacillus fastidiosus</name>
    <dbReference type="NCBI Taxonomy" id="392011"/>
    <lineage>
        <taxon>Bacteria</taxon>
        <taxon>Bacillati</taxon>
        <taxon>Bacillota</taxon>
        <taxon>Bacilli</taxon>
        <taxon>Bacillales</taxon>
        <taxon>Alicyclobacillaceae</taxon>
        <taxon>Alicyclobacillus</taxon>
    </lineage>
</organism>
<dbReference type="PRINTS" id="PR00502">
    <property type="entry name" value="NUDIXFAMILY"/>
</dbReference>
<dbReference type="InterPro" id="IPR000086">
    <property type="entry name" value="NUDIX_hydrolase_dom"/>
</dbReference>
<comment type="similarity">
    <text evidence="3">Belongs to the Nudix hydrolase family.</text>
</comment>
<keyword evidence="6" id="KW-1185">Reference proteome</keyword>
<protein>
    <submittedName>
        <fullName evidence="5">NUDIX hydrolase</fullName>
    </submittedName>
</protein>
<proteinExistence type="inferred from homology"/>
<evidence type="ECO:0000313" key="5">
    <source>
        <dbReference type="EMBL" id="WAH44637.1"/>
    </source>
</evidence>
<dbReference type="Pfam" id="PF00293">
    <property type="entry name" value="NUDIX"/>
    <property type="match status" value="1"/>
</dbReference>
<dbReference type="PANTHER" id="PTHR43046">
    <property type="entry name" value="GDP-MANNOSE MANNOSYL HYDROLASE"/>
    <property type="match status" value="1"/>
</dbReference>
<dbReference type="EMBL" id="CP104067">
    <property type="protein sequence ID" value="WAH44637.1"/>
    <property type="molecule type" value="Genomic_DNA"/>
</dbReference>
<keyword evidence="2 3" id="KW-0378">Hydrolase</keyword>